<dbReference type="STRING" id="1423807.FD16_GL001553"/>
<dbReference type="OrthoDB" id="2329985at2"/>
<keyword evidence="1" id="KW-0677">Repeat</keyword>
<gene>
    <name evidence="3" type="ORF">FD16_GL001553</name>
</gene>
<sequence length="243" mass="27841">MNNTFGVINLTESFRTGVPVWAYYINIDTKANLMLPVLLRGRIGQHFAVEKKDIDSYKFIEADADLNGVFDENSHTVRLYYRRKDWVEVQEVSMFLKLNDDTTIFDTINGMSRNVTLPAGMTVKAFKRVATNNGKFWYEIGPEQWIEYHKITITKNPYADAKPTIEGNQIAIEPLNHVAARVDYIPNKKIQTYDKPYGKIKDELADDTSVDLIGKAVNNDGVVWYEIADKGFINGTYIKIKEQ</sequence>
<dbReference type="Pfam" id="PF06458">
    <property type="entry name" value="MucBP"/>
    <property type="match status" value="1"/>
</dbReference>
<organism evidence="3 4">
    <name type="scientific">Paucilactobacillus suebicus DSM 5007 = KCTC 3549</name>
    <dbReference type="NCBI Taxonomy" id="1423807"/>
    <lineage>
        <taxon>Bacteria</taxon>
        <taxon>Bacillati</taxon>
        <taxon>Bacillota</taxon>
        <taxon>Bacilli</taxon>
        <taxon>Lactobacillales</taxon>
        <taxon>Lactobacillaceae</taxon>
        <taxon>Paucilactobacillus</taxon>
    </lineage>
</organism>
<evidence type="ECO:0000313" key="3">
    <source>
        <dbReference type="EMBL" id="KRM09795.1"/>
    </source>
</evidence>
<name>A0A0R1W316_9LACO</name>
<dbReference type="PATRIC" id="fig|1423807.3.peg.1592"/>
<accession>A0A0R1W316</accession>
<evidence type="ECO:0000313" key="4">
    <source>
        <dbReference type="Proteomes" id="UP000051820"/>
    </source>
</evidence>
<comment type="caution">
    <text evidence="3">The sequence shown here is derived from an EMBL/GenBank/DDBJ whole genome shotgun (WGS) entry which is preliminary data.</text>
</comment>
<dbReference type="eggNOG" id="COG1482">
    <property type="taxonomic scope" value="Bacteria"/>
</dbReference>
<protein>
    <recommendedName>
        <fullName evidence="2">MucBP domain-containing protein</fullName>
    </recommendedName>
</protein>
<dbReference type="Proteomes" id="UP000051820">
    <property type="component" value="Unassembled WGS sequence"/>
</dbReference>
<dbReference type="AlphaFoldDB" id="A0A0R1W316"/>
<feature type="domain" description="MucBP" evidence="2">
    <location>
        <begin position="19"/>
        <end position="82"/>
    </location>
</feature>
<dbReference type="InterPro" id="IPR009459">
    <property type="entry name" value="MucBP_dom"/>
</dbReference>
<evidence type="ECO:0000259" key="2">
    <source>
        <dbReference type="Pfam" id="PF06458"/>
    </source>
</evidence>
<evidence type="ECO:0000256" key="1">
    <source>
        <dbReference type="ARBA" id="ARBA00022737"/>
    </source>
</evidence>
<proteinExistence type="predicted"/>
<dbReference type="Gene3D" id="3.10.20.320">
    <property type="entry name" value="Putative peptidoglycan bound protein (lpxtg motif)"/>
    <property type="match status" value="1"/>
</dbReference>
<dbReference type="EMBL" id="AZGF01000035">
    <property type="protein sequence ID" value="KRM09795.1"/>
    <property type="molecule type" value="Genomic_DNA"/>
</dbReference>
<reference evidence="3 4" key="1">
    <citation type="journal article" date="2015" name="Genome Announc.">
        <title>Expanding the biotechnology potential of lactobacilli through comparative genomics of 213 strains and associated genera.</title>
        <authorList>
            <person name="Sun Z."/>
            <person name="Harris H.M."/>
            <person name="McCann A."/>
            <person name="Guo C."/>
            <person name="Argimon S."/>
            <person name="Zhang W."/>
            <person name="Yang X."/>
            <person name="Jeffery I.B."/>
            <person name="Cooney J.C."/>
            <person name="Kagawa T.F."/>
            <person name="Liu W."/>
            <person name="Song Y."/>
            <person name="Salvetti E."/>
            <person name="Wrobel A."/>
            <person name="Rasinkangas P."/>
            <person name="Parkhill J."/>
            <person name="Rea M.C."/>
            <person name="O'Sullivan O."/>
            <person name="Ritari J."/>
            <person name="Douillard F.P."/>
            <person name="Paul Ross R."/>
            <person name="Yang R."/>
            <person name="Briner A.E."/>
            <person name="Felis G.E."/>
            <person name="de Vos W.M."/>
            <person name="Barrangou R."/>
            <person name="Klaenhammer T.R."/>
            <person name="Caufield P.W."/>
            <person name="Cui Y."/>
            <person name="Zhang H."/>
            <person name="O'Toole P.W."/>
        </authorList>
    </citation>
    <scope>NUCLEOTIDE SEQUENCE [LARGE SCALE GENOMIC DNA]</scope>
    <source>
        <strain evidence="3 4">DSM 5007</strain>
    </source>
</reference>
<keyword evidence="4" id="KW-1185">Reference proteome</keyword>